<sequence>MGIASKSASRQARLDSELIAFLEQGLGLSSDAIDLGLRQSRTELAPLPITLWRYGLVSLRDLEAIYDWQERHGRWATVVDTAGRAGTVQ</sequence>
<comment type="caution">
    <text evidence="1">The sequence shown here is derived from an EMBL/GenBank/DDBJ whole genome shotgun (WGS) entry which is preliminary data.</text>
</comment>
<accession>A0A524RMK3</accession>
<gene>
    <name evidence="1" type="ORF">ERJ67_07520</name>
</gene>
<dbReference type="Pfam" id="PF11165">
    <property type="entry name" value="DUF2949"/>
    <property type="match status" value="1"/>
</dbReference>
<dbReference type="EMBL" id="SRMO01000071">
    <property type="protein sequence ID" value="TGG91867.1"/>
    <property type="molecule type" value="Genomic_DNA"/>
</dbReference>
<dbReference type="InterPro" id="IPR021336">
    <property type="entry name" value="DUF2949"/>
</dbReference>
<proteinExistence type="predicted"/>
<dbReference type="AlphaFoldDB" id="A0A524RMK3"/>
<organism evidence="1 2">
    <name type="scientific">Aphanocapsa feldmannii 277cV</name>
    <dbReference type="NCBI Taxonomy" id="2507553"/>
    <lineage>
        <taxon>Bacteria</taxon>
        <taxon>Bacillati</taxon>
        <taxon>Cyanobacteriota</taxon>
        <taxon>Cyanophyceae</taxon>
        <taxon>Oscillatoriophycideae</taxon>
        <taxon>Chroococcales</taxon>
        <taxon>Microcystaceae</taxon>
        <taxon>Aphanocapsa</taxon>
    </lineage>
</organism>
<evidence type="ECO:0000313" key="1">
    <source>
        <dbReference type="EMBL" id="TGG91867.1"/>
    </source>
</evidence>
<protein>
    <submittedName>
        <fullName evidence="1">DUF2949 domain-containing protein</fullName>
    </submittedName>
</protein>
<dbReference type="Proteomes" id="UP000317990">
    <property type="component" value="Unassembled WGS sequence"/>
</dbReference>
<reference evidence="1 2" key="1">
    <citation type="journal article" date="2019" name="mSystems">
        <title>Life at home and on the roam: Genomic adaptions reflect the dual lifestyle of an intracellular, facultative symbiont.</title>
        <authorList>
            <person name="Burgsdorf I."/>
        </authorList>
    </citation>
    <scope>NUCLEOTIDE SEQUENCE [LARGE SCALE GENOMIC DNA]</scope>
    <source>
        <strain evidence="1">277cV</strain>
    </source>
</reference>
<evidence type="ECO:0000313" key="2">
    <source>
        <dbReference type="Proteomes" id="UP000317990"/>
    </source>
</evidence>
<name>A0A524RMK3_9CHRO</name>